<sequence length="129" mass="14563">MIDRGKAGEGGEESAILIPLHEARRERQNALVSFDRRELDQILRVYGRMVAANEWRDYAIDHLSDRAVFSVFRRASETPLFQIVKDPKLAKKQGAFSVIAAGGLILKRGHELARVLGIFDKKLKLVHQA</sequence>
<accession>A0A2P7SHV7</accession>
<dbReference type="InterPro" id="IPR021252">
    <property type="entry name" value="DUF2794"/>
</dbReference>
<dbReference type="EMBL" id="PXYL01000003">
    <property type="protein sequence ID" value="PSJ62076.1"/>
    <property type="molecule type" value="Genomic_DNA"/>
</dbReference>
<reference evidence="1 2" key="1">
    <citation type="submission" date="2018-03" db="EMBL/GenBank/DDBJ databases">
        <title>The draft genome of Mesorhizobium soli JCM 19897.</title>
        <authorList>
            <person name="Li L."/>
            <person name="Liu L."/>
            <person name="Liang L."/>
            <person name="Wang T."/>
            <person name="Zhang X."/>
        </authorList>
    </citation>
    <scope>NUCLEOTIDE SEQUENCE [LARGE SCALE GENOMIC DNA]</scope>
    <source>
        <strain evidence="1 2">JCM 19897</strain>
    </source>
</reference>
<evidence type="ECO:0000313" key="2">
    <source>
        <dbReference type="Proteomes" id="UP000240653"/>
    </source>
</evidence>
<comment type="caution">
    <text evidence="1">The sequence shown here is derived from an EMBL/GenBank/DDBJ whole genome shotgun (WGS) entry which is preliminary data.</text>
</comment>
<dbReference type="OrthoDB" id="7159482at2"/>
<name>A0A2P7SHV7_9HYPH</name>
<protein>
    <submittedName>
        <fullName evidence="1">DUF2794 domain-containing protein</fullName>
    </submittedName>
</protein>
<dbReference type="Proteomes" id="UP000240653">
    <property type="component" value="Unassembled WGS sequence"/>
</dbReference>
<organism evidence="1 2">
    <name type="scientific">Pseudaminobacter soli</name>
    <name type="common">ex Li et al. 2025</name>
    <dbReference type="NCBI Taxonomy" id="1295366"/>
    <lineage>
        <taxon>Bacteria</taxon>
        <taxon>Pseudomonadati</taxon>
        <taxon>Pseudomonadota</taxon>
        <taxon>Alphaproteobacteria</taxon>
        <taxon>Hyphomicrobiales</taxon>
        <taxon>Phyllobacteriaceae</taxon>
        <taxon>Pseudaminobacter</taxon>
    </lineage>
</organism>
<dbReference type="Pfam" id="PF10984">
    <property type="entry name" value="DUF2794"/>
    <property type="match status" value="1"/>
</dbReference>
<dbReference type="AlphaFoldDB" id="A0A2P7SHV7"/>
<evidence type="ECO:0000313" key="1">
    <source>
        <dbReference type="EMBL" id="PSJ62076.1"/>
    </source>
</evidence>
<keyword evidence="2" id="KW-1185">Reference proteome</keyword>
<proteinExistence type="predicted"/>
<dbReference type="RefSeq" id="WP_106723254.1">
    <property type="nucleotide sequence ID" value="NZ_PXYL01000003.1"/>
</dbReference>
<gene>
    <name evidence="1" type="ORF">C7I85_07015</name>
</gene>